<dbReference type="OrthoDB" id="128043at2"/>
<evidence type="ECO:0000256" key="1">
    <source>
        <dbReference type="SAM" id="MobiDB-lite"/>
    </source>
</evidence>
<reference evidence="3 4" key="1">
    <citation type="submission" date="2019-05" db="EMBL/GenBank/DDBJ databases">
        <title>Nesterenkonia sp. GY074 isolated from the Southern Atlantic Ocean.</title>
        <authorList>
            <person name="Zhang G."/>
        </authorList>
    </citation>
    <scope>NUCLEOTIDE SEQUENCE [LARGE SCALE GENOMIC DNA]</scope>
    <source>
        <strain evidence="3 4">GY074</strain>
    </source>
</reference>
<feature type="signal peptide" evidence="2">
    <location>
        <begin position="1"/>
        <end position="27"/>
    </location>
</feature>
<protein>
    <submittedName>
        <fullName evidence="3">Heavy-metal-associated domain-containing protein</fullName>
    </submittedName>
</protein>
<evidence type="ECO:0000256" key="2">
    <source>
        <dbReference type="SAM" id="SignalP"/>
    </source>
</evidence>
<proteinExistence type="predicted"/>
<feature type="chain" id="PRO_5024431226" evidence="2">
    <location>
        <begin position="28"/>
        <end position="328"/>
    </location>
</feature>
<sequence>MGAPARLALYGLILVAVFAAAGVTANAVIDEETVQDWMEEAPEGLEGQGDDMNSAGHDDHGADGSSLGLASAEDGYELTEVAAPSEPGAKGELSLVVTGPDGSPVTDFDFDHEVEMHLIAVRADGQEFRHGHPERDEAGTWSIPWDWDEAGTYRVFADFVPSATGEGLTLSTLVQVAGDYDPAPAREPVTETSVDGFDVAVEGDLIAGEASQLTVSITRGGEPVTALEPYLGAFGHMVVLRDGDLAYLHVHPYGDAPEPGDTSGPEIVFESTVPTEGRYLLFLDFQVDGEVHTAPLVVDTAGGSDTGGGESSISDGQNEHEEEENHDH</sequence>
<name>A0A5R9B7B2_9MICC</name>
<dbReference type="AlphaFoldDB" id="A0A5R9B7B2"/>
<dbReference type="EMBL" id="VAVZ01000053">
    <property type="protein sequence ID" value="TLP93013.1"/>
    <property type="molecule type" value="Genomic_DNA"/>
</dbReference>
<feature type="compositionally biased region" description="Basic and acidic residues" evidence="1">
    <location>
        <begin position="317"/>
        <end position="328"/>
    </location>
</feature>
<feature type="region of interest" description="Disordered" evidence="1">
    <location>
        <begin position="298"/>
        <end position="328"/>
    </location>
</feature>
<dbReference type="RefSeq" id="WP_138254182.1">
    <property type="nucleotide sequence ID" value="NZ_VAVZ01000053.1"/>
</dbReference>
<keyword evidence="4" id="KW-1185">Reference proteome</keyword>
<comment type="caution">
    <text evidence="3">The sequence shown here is derived from an EMBL/GenBank/DDBJ whole genome shotgun (WGS) entry which is preliminary data.</text>
</comment>
<gene>
    <name evidence="3" type="ORF">FEF26_14110</name>
</gene>
<accession>A0A5R9B7B2</accession>
<dbReference type="Proteomes" id="UP000310458">
    <property type="component" value="Unassembled WGS sequence"/>
</dbReference>
<keyword evidence="2" id="KW-0732">Signal</keyword>
<organism evidence="3 4">
    <name type="scientific">Nesterenkonia salmonea</name>
    <dbReference type="NCBI Taxonomy" id="1804987"/>
    <lineage>
        <taxon>Bacteria</taxon>
        <taxon>Bacillati</taxon>
        <taxon>Actinomycetota</taxon>
        <taxon>Actinomycetes</taxon>
        <taxon>Micrococcales</taxon>
        <taxon>Micrococcaceae</taxon>
        <taxon>Nesterenkonia</taxon>
    </lineage>
</organism>
<evidence type="ECO:0000313" key="4">
    <source>
        <dbReference type="Proteomes" id="UP000310458"/>
    </source>
</evidence>
<evidence type="ECO:0000313" key="3">
    <source>
        <dbReference type="EMBL" id="TLP93013.1"/>
    </source>
</evidence>
<feature type="region of interest" description="Disordered" evidence="1">
    <location>
        <begin position="43"/>
        <end position="69"/>
    </location>
</feature>